<dbReference type="Gene3D" id="2.60.40.3500">
    <property type="match status" value="1"/>
</dbReference>
<comment type="catalytic activity">
    <reaction evidence="1">
        <text>Hydrolyzes the link between N-acetylmuramoyl residues and L-amino acid residues in certain cell-wall glycopeptides.</text>
        <dbReference type="EC" id="3.5.1.28"/>
    </reaction>
</comment>
<dbReference type="PANTHER" id="PTHR30404:SF0">
    <property type="entry name" value="N-ACETYLMURAMOYL-L-ALANINE AMIDASE AMIC"/>
    <property type="match status" value="1"/>
</dbReference>
<dbReference type="AlphaFoldDB" id="Q3SIQ3"/>
<name>Q3SIQ3_THIDA</name>
<dbReference type="KEGG" id="tbd:Tbd_1519"/>
<dbReference type="HOGENOM" id="CLU_014322_2_2_4"/>
<evidence type="ECO:0000313" key="12">
    <source>
        <dbReference type="Proteomes" id="UP000008291"/>
    </source>
</evidence>
<dbReference type="SMART" id="SM00646">
    <property type="entry name" value="Ami_3"/>
    <property type="match status" value="1"/>
</dbReference>
<evidence type="ECO:0000313" key="11">
    <source>
        <dbReference type="EMBL" id="AAZ97472.1"/>
    </source>
</evidence>
<sequence length="418" mass="45013">MRGRERVGGSISGEVLRAVLRIFLLCAVLLPGWAQALQLSASRVWPSPDYTRVTLEAQAPVVHTYFTLAKPDRLVIDLEGVEAGPALDALMTQLSADDPYVGAIRSGVNRPGVMRLVLELKAAVRPSIFQLPPLGEYGHRLVIDLYPAEARAAAVSPAALHPEGRTPQKAAKPEAAGQYVRLITVAIDAGHGGEDPGALGAAGSREKDITLALAKKLKQKIDAQENMHAVLTRDGDYFVPLGQRVTKARSFKADLFLSIHADAFIKPHARGSSVFALSENGATSVAARWLARKENEADLIGGINIDVKDPFLKRTLLDLSQTATINDSLKLGHAVLKEIGGVNTLHKAQVEQAGFAVLKAPDIPSILIETAFISNPEEEKRLNDAAYQDKLVDAIVVGVKDYFARHPLTGPSRLTRNP</sequence>
<dbReference type="GO" id="GO:0008745">
    <property type="term" value="F:N-acetylmuramoyl-L-alanine amidase activity"/>
    <property type="evidence" value="ECO:0007669"/>
    <property type="project" value="UniProtKB-EC"/>
</dbReference>
<reference evidence="11 12" key="1">
    <citation type="journal article" date="2006" name="J. Bacteriol.">
        <title>The genome sequence of the obligately chemolithoautotrophic, facultatively anaerobic bacterium Thiobacillus denitrificans.</title>
        <authorList>
            <person name="Beller H.R."/>
            <person name="Chain P.S."/>
            <person name="Letain T.E."/>
            <person name="Chakicherla A."/>
            <person name="Larimer F.W."/>
            <person name="Richardson P.M."/>
            <person name="Coleman M.A."/>
            <person name="Wood A.P."/>
            <person name="Kelly D.P."/>
        </authorList>
    </citation>
    <scope>NUCLEOTIDE SEQUENCE [LARGE SCALE GENOMIC DNA]</scope>
    <source>
        <strain evidence="11 12">ATCC 25259</strain>
    </source>
</reference>
<comment type="subcellular location">
    <subcellularLocation>
        <location evidence="2">Periplasm</location>
    </subcellularLocation>
</comment>
<dbReference type="eggNOG" id="COG0860">
    <property type="taxonomic scope" value="Bacteria"/>
</dbReference>
<dbReference type="CDD" id="cd02696">
    <property type="entry name" value="MurNAc-LAA"/>
    <property type="match status" value="1"/>
</dbReference>
<dbReference type="GO" id="GO:0009253">
    <property type="term" value="P:peptidoglycan catabolic process"/>
    <property type="evidence" value="ECO:0007669"/>
    <property type="project" value="InterPro"/>
</dbReference>
<dbReference type="GO" id="GO:0071555">
    <property type="term" value="P:cell wall organization"/>
    <property type="evidence" value="ECO:0007669"/>
    <property type="project" value="UniProtKB-KW"/>
</dbReference>
<evidence type="ECO:0000256" key="4">
    <source>
        <dbReference type="ARBA" id="ARBA00011901"/>
    </source>
</evidence>
<dbReference type="GO" id="GO:0030288">
    <property type="term" value="C:outer membrane-bounded periplasmic space"/>
    <property type="evidence" value="ECO:0007669"/>
    <property type="project" value="TreeGrafter"/>
</dbReference>
<dbReference type="Proteomes" id="UP000008291">
    <property type="component" value="Chromosome"/>
</dbReference>
<proteinExistence type="inferred from homology"/>
<evidence type="ECO:0000256" key="5">
    <source>
        <dbReference type="ARBA" id="ARBA00022729"/>
    </source>
</evidence>
<dbReference type="EMBL" id="CP000116">
    <property type="protein sequence ID" value="AAZ97472.1"/>
    <property type="molecule type" value="Genomic_DNA"/>
</dbReference>
<protein>
    <recommendedName>
        <fullName evidence="9">N-acetylmuramoyl-L-alanine amidase AmiC</fullName>
        <ecNumber evidence="4">3.5.1.28</ecNumber>
    </recommendedName>
</protein>
<dbReference type="EC" id="3.5.1.28" evidence="4"/>
<evidence type="ECO:0000256" key="2">
    <source>
        <dbReference type="ARBA" id="ARBA00004418"/>
    </source>
</evidence>
<keyword evidence="8" id="KW-0961">Cell wall biogenesis/degradation</keyword>
<keyword evidence="6" id="KW-0574">Periplasm</keyword>
<dbReference type="Pfam" id="PF11741">
    <property type="entry name" value="AMIN"/>
    <property type="match status" value="1"/>
</dbReference>
<evidence type="ECO:0000256" key="9">
    <source>
        <dbReference type="ARBA" id="ARBA00074581"/>
    </source>
</evidence>
<evidence type="ECO:0000256" key="1">
    <source>
        <dbReference type="ARBA" id="ARBA00001561"/>
    </source>
</evidence>
<feature type="domain" description="MurNAc-LAA" evidence="10">
    <location>
        <begin position="245"/>
        <end position="400"/>
    </location>
</feature>
<dbReference type="SUPFAM" id="SSF53187">
    <property type="entry name" value="Zn-dependent exopeptidases"/>
    <property type="match status" value="1"/>
</dbReference>
<comment type="similarity">
    <text evidence="3">Belongs to the N-acetylmuramoyl-L-alanine amidase 3 family.</text>
</comment>
<dbReference type="Gene3D" id="3.40.630.40">
    <property type="entry name" value="Zn-dependent exopeptidases"/>
    <property type="match status" value="1"/>
</dbReference>
<dbReference type="InterPro" id="IPR002508">
    <property type="entry name" value="MurNAc-LAA_cat"/>
</dbReference>
<organism evidence="11 12">
    <name type="scientific">Thiobacillus denitrificans (strain ATCC 25259 / T1)</name>
    <dbReference type="NCBI Taxonomy" id="292415"/>
    <lineage>
        <taxon>Bacteria</taxon>
        <taxon>Pseudomonadati</taxon>
        <taxon>Pseudomonadota</taxon>
        <taxon>Betaproteobacteria</taxon>
        <taxon>Nitrosomonadales</taxon>
        <taxon>Thiobacillaceae</taxon>
        <taxon>Thiobacillus</taxon>
    </lineage>
</organism>
<evidence type="ECO:0000256" key="3">
    <source>
        <dbReference type="ARBA" id="ARBA00010860"/>
    </source>
</evidence>
<keyword evidence="7 11" id="KW-0378">Hydrolase</keyword>
<dbReference type="FunFam" id="3.40.630.40:FF:000001">
    <property type="entry name" value="N-acetylmuramoyl-L-alanine amidase"/>
    <property type="match status" value="1"/>
</dbReference>
<dbReference type="InterPro" id="IPR021731">
    <property type="entry name" value="AMIN_dom"/>
</dbReference>
<dbReference type="STRING" id="292415.Tbd_1519"/>
<dbReference type="PANTHER" id="PTHR30404">
    <property type="entry name" value="N-ACETYLMURAMOYL-L-ALANINE AMIDASE"/>
    <property type="match status" value="1"/>
</dbReference>
<evidence type="ECO:0000256" key="8">
    <source>
        <dbReference type="ARBA" id="ARBA00023316"/>
    </source>
</evidence>
<gene>
    <name evidence="11" type="ordered locus">Tbd_1519</name>
</gene>
<dbReference type="InterPro" id="IPR050695">
    <property type="entry name" value="N-acetylmuramoyl_amidase_3"/>
</dbReference>
<keyword evidence="5" id="KW-0732">Signal</keyword>
<evidence type="ECO:0000256" key="7">
    <source>
        <dbReference type="ARBA" id="ARBA00022801"/>
    </source>
</evidence>
<accession>Q3SIQ3</accession>
<evidence type="ECO:0000259" key="10">
    <source>
        <dbReference type="SMART" id="SM00646"/>
    </source>
</evidence>
<evidence type="ECO:0000256" key="6">
    <source>
        <dbReference type="ARBA" id="ARBA00022764"/>
    </source>
</evidence>
<keyword evidence="12" id="KW-1185">Reference proteome</keyword>
<dbReference type="RefSeq" id="WP_011312031.1">
    <property type="nucleotide sequence ID" value="NC_007404.1"/>
</dbReference>
<dbReference type="Pfam" id="PF01520">
    <property type="entry name" value="Amidase_3"/>
    <property type="match status" value="1"/>
</dbReference>